<proteinExistence type="predicted"/>
<feature type="non-terminal residue" evidence="2">
    <location>
        <position position="52"/>
    </location>
</feature>
<feature type="region of interest" description="Disordered" evidence="1">
    <location>
        <begin position="1"/>
        <end position="52"/>
    </location>
</feature>
<reference evidence="2" key="1">
    <citation type="submission" date="2014-12" db="EMBL/GenBank/DDBJ databases">
        <title>Insight into the proteome of Arion vulgaris.</title>
        <authorList>
            <person name="Aradska J."/>
            <person name="Bulat T."/>
            <person name="Smidak R."/>
            <person name="Sarate P."/>
            <person name="Gangsoo J."/>
            <person name="Sialana F."/>
            <person name="Bilban M."/>
            <person name="Lubec G."/>
        </authorList>
    </citation>
    <scope>NUCLEOTIDE SEQUENCE</scope>
    <source>
        <tissue evidence="2">Skin</tissue>
    </source>
</reference>
<dbReference type="AlphaFoldDB" id="A0A0B6Y0N8"/>
<feature type="compositionally biased region" description="Basic and acidic residues" evidence="1">
    <location>
        <begin position="12"/>
        <end position="27"/>
    </location>
</feature>
<feature type="compositionally biased region" description="Basic and acidic residues" evidence="1">
    <location>
        <begin position="35"/>
        <end position="46"/>
    </location>
</feature>
<name>A0A0B6Y0N8_9EUPU</name>
<protein>
    <submittedName>
        <fullName evidence="2">Uncharacterized protein</fullName>
    </submittedName>
</protein>
<dbReference type="EMBL" id="HACG01002823">
    <property type="protein sequence ID" value="CEK49688.1"/>
    <property type="molecule type" value="Transcribed_RNA"/>
</dbReference>
<evidence type="ECO:0000256" key="1">
    <source>
        <dbReference type="SAM" id="MobiDB-lite"/>
    </source>
</evidence>
<evidence type="ECO:0000313" key="2">
    <source>
        <dbReference type="EMBL" id="CEK49688.1"/>
    </source>
</evidence>
<accession>A0A0B6Y0N8</accession>
<organism evidence="2">
    <name type="scientific">Arion vulgaris</name>
    <dbReference type="NCBI Taxonomy" id="1028688"/>
    <lineage>
        <taxon>Eukaryota</taxon>
        <taxon>Metazoa</taxon>
        <taxon>Spiralia</taxon>
        <taxon>Lophotrochozoa</taxon>
        <taxon>Mollusca</taxon>
        <taxon>Gastropoda</taxon>
        <taxon>Heterobranchia</taxon>
        <taxon>Euthyneura</taxon>
        <taxon>Panpulmonata</taxon>
        <taxon>Eupulmonata</taxon>
        <taxon>Stylommatophora</taxon>
        <taxon>Helicina</taxon>
        <taxon>Arionoidea</taxon>
        <taxon>Arionidae</taxon>
        <taxon>Arion</taxon>
    </lineage>
</organism>
<sequence>MPSYDINNSKSKNRDVKFQTEQLEDRPTNVISHPVDPECPSRERSPPETQMS</sequence>
<gene>
    <name evidence="2" type="primary">ORF8520</name>
</gene>
<feature type="compositionally biased region" description="Polar residues" evidence="1">
    <location>
        <begin position="1"/>
        <end position="10"/>
    </location>
</feature>